<dbReference type="PANTHER" id="PTHR42756">
    <property type="entry name" value="TRANSCRIPTIONAL REGULATOR, MARR"/>
    <property type="match status" value="1"/>
</dbReference>
<reference evidence="5 6" key="1">
    <citation type="submission" date="2019-10" db="EMBL/GenBank/DDBJ databases">
        <title>Alkaliphilus serpentinus sp. nov. and Alkaliphilus pronyensis sp. nov., two novel anaerobic alkaliphilic species isolated from the serpentinized-hosted hydrothermal field of the Prony Bay (New Caledonia).</title>
        <authorList>
            <person name="Postec A."/>
        </authorList>
    </citation>
    <scope>NUCLEOTIDE SEQUENCE [LARGE SCALE GENOMIC DNA]</scope>
    <source>
        <strain evidence="5 6">LacT</strain>
    </source>
</reference>
<dbReference type="PROSITE" id="PS50995">
    <property type="entry name" value="HTH_MARR_2"/>
    <property type="match status" value="1"/>
</dbReference>
<dbReference type="PANTHER" id="PTHR42756:SF1">
    <property type="entry name" value="TRANSCRIPTIONAL REPRESSOR OF EMRAB OPERON"/>
    <property type="match status" value="1"/>
</dbReference>
<dbReference type="CDD" id="cd00090">
    <property type="entry name" value="HTH_ARSR"/>
    <property type="match status" value="1"/>
</dbReference>
<keyword evidence="6" id="KW-1185">Reference proteome</keyword>
<evidence type="ECO:0000256" key="1">
    <source>
        <dbReference type="ARBA" id="ARBA00023015"/>
    </source>
</evidence>
<organism evidence="5 6">
    <name type="scientific">Alkaliphilus serpentinus</name>
    <dbReference type="NCBI Taxonomy" id="1482731"/>
    <lineage>
        <taxon>Bacteria</taxon>
        <taxon>Bacillati</taxon>
        <taxon>Bacillota</taxon>
        <taxon>Clostridia</taxon>
        <taxon>Peptostreptococcales</taxon>
        <taxon>Natronincolaceae</taxon>
        <taxon>Alkaliphilus</taxon>
    </lineage>
</organism>
<keyword evidence="2" id="KW-0238">DNA-binding</keyword>
<comment type="caution">
    <text evidence="5">The sequence shown here is derived from an EMBL/GenBank/DDBJ whole genome shotgun (WGS) entry which is preliminary data.</text>
</comment>
<sequence length="147" mass="16859">MDRKKFESVVDSLFLFLPLLKKKLVTMDLYDEEQDLFQSHFQILFLLDDMGTLTASALAKNLNISKPNVTPLVLKLTKKGLIERIGSEKDKRYAHLKLTEKGMDFMNQHKTLVINDLKKKLSNFTDDELENLAAALDVIKGIISKFE</sequence>
<proteinExistence type="predicted"/>
<feature type="domain" description="HTH marR-type" evidence="4">
    <location>
        <begin position="10"/>
        <end position="141"/>
    </location>
</feature>
<dbReference type="EMBL" id="WBZB01000054">
    <property type="protein sequence ID" value="KAB3526216.1"/>
    <property type="molecule type" value="Genomic_DNA"/>
</dbReference>
<dbReference type="InterPro" id="IPR036388">
    <property type="entry name" value="WH-like_DNA-bd_sf"/>
</dbReference>
<keyword evidence="3" id="KW-0804">Transcription</keyword>
<dbReference type="InterPro" id="IPR036390">
    <property type="entry name" value="WH_DNA-bd_sf"/>
</dbReference>
<dbReference type="GO" id="GO:0003700">
    <property type="term" value="F:DNA-binding transcription factor activity"/>
    <property type="evidence" value="ECO:0007669"/>
    <property type="project" value="InterPro"/>
</dbReference>
<dbReference type="Pfam" id="PF01047">
    <property type="entry name" value="MarR"/>
    <property type="match status" value="1"/>
</dbReference>
<dbReference type="SUPFAM" id="SSF46785">
    <property type="entry name" value="Winged helix' DNA-binding domain"/>
    <property type="match status" value="1"/>
</dbReference>
<evidence type="ECO:0000256" key="3">
    <source>
        <dbReference type="ARBA" id="ARBA00023163"/>
    </source>
</evidence>
<dbReference type="Proteomes" id="UP000465601">
    <property type="component" value="Unassembled WGS sequence"/>
</dbReference>
<name>A0A833M712_9FIRM</name>
<dbReference type="InterPro" id="IPR000835">
    <property type="entry name" value="HTH_MarR-typ"/>
</dbReference>
<dbReference type="InterPro" id="IPR011991">
    <property type="entry name" value="ArsR-like_HTH"/>
</dbReference>
<dbReference type="RefSeq" id="WP_151866979.1">
    <property type="nucleotide sequence ID" value="NZ_WBZB01000054.1"/>
</dbReference>
<dbReference type="SMART" id="SM00347">
    <property type="entry name" value="HTH_MARR"/>
    <property type="match status" value="1"/>
</dbReference>
<evidence type="ECO:0000259" key="4">
    <source>
        <dbReference type="PROSITE" id="PS50995"/>
    </source>
</evidence>
<accession>A0A833M712</accession>
<protein>
    <submittedName>
        <fullName evidence="5">MarR family transcriptional regulator</fullName>
    </submittedName>
</protein>
<dbReference type="OrthoDB" id="166070at2"/>
<keyword evidence="1" id="KW-0805">Transcription regulation</keyword>
<dbReference type="Gene3D" id="1.10.10.10">
    <property type="entry name" value="Winged helix-like DNA-binding domain superfamily/Winged helix DNA-binding domain"/>
    <property type="match status" value="1"/>
</dbReference>
<dbReference type="AlphaFoldDB" id="A0A833M712"/>
<dbReference type="GO" id="GO:0003677">
    <property type="term" value="F:DNA binding"/>
    <property type="evidence" value="ECO:0007669"/>
    <property type="project" value="UniProtKB-KW"/>
</dbReference>
<evidence type="ECO:0000313" key="5">
    <source>
        <dbReference type="EMBL" id="KAB3526216.1"/>
    </source>
</evidence>
<gene>
    <name evidence="5" type="ORF">F8153_14000</name>
</gene>
<evidence type="ECO:0000256" key="2">
    <source>
        <dbReference type="ARBA" id="ARBA00023125"/>
    </source>
</evidence>
<dbReference type="PRINTS" id="PR00598">
    <property type="entry name" value="HTHMARR"/>
</dbReference>
<evidence type="ECO:0000313" key="6">
    <source>
        <dbReference type="Proteomes" id="UP000465601"/>
    </source>
</evidence>